<evidence type="ECO:0000313" key="3">
    <source>
        <dbReference type="EMBL" id="MDO7844047.1"/>
    </source>
</evidence>
<dbReference type="InterPro" id="IPR045851">
    <property type="entry name" value="AMP-bd_C_sf"/>
</dbReference>
<dbReference type="InterPro" id="IPR025110">
    <property type="entry name" value="AMP-bd_C"/>
</dbReference>
<dbReference type="PANTHER" id="PTHR43767">
    <property type="entry name" value="LONG-CHAIN-FATTY-ACID--COA LIGASE"/>
    <property type="match status" value="1"/>
</dbReference>
<dbReference type="PROSITE" id="PS00455">
    <property type="entry name" value="AMP_BINDING"/>
    <property type="match status" value="1"/>
</dbReference>
<dbReference type="EMBL" id="JAUQSZ010000013">
    <property type="protein sequence ID" value="MDO7844047.1"/>
    <property type="molecule type" value="Genomic_DNA"/>
</dbReference>
<keyword evidence="4" id="KW-1185">Reference proteome</keyword>
<gene>
    <name evidence="3" type="ORF">Q5H94_17095</name>
</gene>
<comment type="caution">
    <text evidence="3">The sequence shown here is derived from an EMBL/GenBank/DDBJ whole genome shotgun (WGS) entry which is preliminary data.</text>
</comment>
<dbReference type="InterPro" id="IPR000873">
    <property type="entry name" value="AMP-dep_synth/lig_dom"/>
</dbReference>
<reference evidence="3" key="1">
    <citation type="submission" date="2023-07" db="EMBL/GenBank/DDBJ databases">
        <authorList>
            <person name="Kim M.K."/>
        </authorList>
    </citation>
    <scope>NUCLEOTIDE SEQUENCE</scope>
    <source>
        <strain evidence="3">CA1-15</strain>
    </source>
</reference>
<dbReference type="RefSeq" id="WP_304562508.1">
    <property type="nucleotide sequence ID" value="NZ_JAUQSZ010000013.1"/>
</dbReference>
<protein>
    <submittedName>
        <fullName evidence="3">AMP-binding protein</fullName>
    </submittedName>
</protein>
<organism evidence="3 4">
    <name type="scientific">Sphingomonas immobilis</name>
    <dbReference type="NCBI Taxonomy" id="3063997"/>
    <lineage>
        <taxon>Bacteria</taxon>
        <taxon>Pseudomonadati</taxon>
        <taxon>Pseudomonadota</taxon>
        <taxon>Alphaproteobacteria</taxon>
        <taxon>Sphingomonadales</taxon>
        <taxon>Sphingomonadaceae</taxon>
        <taxon>Sphingomonas</taxon>
    </lineage>
</organism>
<proteinExistence type="predicted"/>
<evidence type="ECO:0000259" key="2">
    <source>
        <dbReference type="Pfam" id="PF13193"/>
    </source>
</evidence>
<accession>A0ABT9A2H5</accession>
<evidence type="ECO:0000259" key="1">
    <source>
        <dbReference type="Pfam" id="PF00501"/>
    </source>
</evidence>
<dbReference type="Pfam" id="PF13193">
    <property type="entry name" value="AMP-binding_C"/>
    <property type="match status" value="1"/>
</dbReference>
<sequence>MATTGMYDALAEAARTGEIPQDSITAAFARAVTSCPDRPFLEFGGEVLRYAEADRLSNALANGLAARGVETGQPVATVLDNGIDAVLVWLAINKLGAVSAPVNTAFKGEFLRAQIADCGAAIVIAEAEYAERVAAVAAGLPAMRELLVRGGDLPVLAGVKIDTLDAARSADDAPPSHTVTPDQLAMLVYTSGTTGASKGCMISHNHACNMGWKAVIERGYTNDDILWTPLPLFHLNAIAVTVVTAIIAQCSAAISPRFSVSGFWPEIERTGATVVSLLGSMASLIADAPDSEAQKRAVGQIRRVNAAPFPASVVETWRNRFGVPATGASAYGMTEAATISGMRGDDPPGPPGSSGRVGRDFEVAIVDDGGLPLPLGTAGEIVCRPTRPNIMFQGYWNKPAETVKAWRNLWFHTGDIGRLDADGFLYFVDRKKDYIRRRGENISTFEMETVFRDHPAIQDVAVHSVLSPIGEDEVKVTAELLPGATLSEEDLCRWSIDRVPYFAVPLYIEFRDALPRSATGKILKHELRDEGKTTSTWDREAAGLTFTRR</sequence>
<dbReference type="Proteomes" id="UP001176468">
    <property type="component" value="Unassembled WGS sequence"/>
</dbReference>
<feature type="domain" description="AMP-binding enzyme C-terminal" evidence="2">
    <location>
        <begin position="446"/>
        <end position="521"/>
    </location>
</feature>
<evidence type="ECO:0000313" key="4">
    <source>
        <dbReference type="Proteomes" id="UP001176468"/>
    </source>
</evidence>
<dbReference type="PANTHER" id="PTHR43767:SF1">
    <property type="entry name" value="NONRIBOSOMAL PEPTIDE SYNTHASE PES1 (EUROFUNG)-RELATED"/>
    <property type="match status" value="1"/>
</dbReference>
<name>A0ABT9A2H5_9SPHN</name>
<dbReference type="InterPro" id="IPR050237">
    <property type="entry name" value="ATP-dep_AMP-bd_enzyme"/>
</dbReference>
<dbReference type="Gene3D" id="3.30.300.30">
    <property type="match status" value="1"/>
</dbReference>
<feature type="domain" description="AMP-dependent synthetase/ligase" evidence="1">
    <location>
        <begin position="28"/>
        <end position="396"/>
    </location>
</feature>
<dbReference type="Gene3D" id="3.40.50.12780">
    <property type="entry name" value="N-terminal domain of ligase-like"/>
    <property type="match status" value="1"/>
</dbReference>
<dbReference type="InterPro" id="IPR042099">
    <property type="entry name" value="ANL_N_sf"/>
</dbReference>
<dbReference type="Pfam" id="PF00501">
    <property type="entry name" value="AMP-binding"/>
    <property type="match status" value="1"/>
</dbReference>
<dbReference type="SUPFAM" id="SSF56801">
    <property type="entry name" value="Acetyl-CoA synthetase-like"/>
    <property type="match status" value="1"/>
</dbReference>
<dbReference type="InterPro" id="IPR020845">
    <property type="entry name" value="AMP-binding_CS"/>
</dbReference>